<reference evidence="14 15" key="1">
    <citation type="submission" date="2019-03" db="EMBL/GenBank/DDBJ databases">
        <title>Genomic Encyclopedia of Type Strains, Phase IV (KMG-IV): sequencing the most valuable type-strain genomes for metagenomic binning, comparative biology and taxonomic classification.</title>
        <authorList>
            <person name="Goeker M."/>
        </authorList>
    </citation>
    <scope>NUCLEOTIDE SEQUENCE [LARGE SCALE GENOMIC DNA]</scope>
    <source>
        <strain evidence="14 15">DSM 25964</strain>
    </source>
</reference>
<keyword evidence="10" id="KW-0406">Ion transport</keyword>
<comment type="subcellular location">
    <subcellularLocation>
        <location evidence="1">Cell inner membrane</location>
        <topology evidence="1">Multi-pass membrane protein</topology>
    </subcellularLocation>
</comment>
<evidence type="ECO:0000256" key="10">
    <source>
        <dbReference type="ARBA" id="ARBA00023065"/>
    </source>
</evidence>
<keyword evidence="9 13" id="KW-1133">Transmembrane helix</keyword>
<evidence type="ECO:0000313" key="15">
    <source>
        <dbReference type="Proteomes" id="UP000295066"/>
    </source>
</evidence>
<feature type="transmembrane region" description="Helical" evidence="13">
    <location>
        <begin position="237"/>
        <end position="255"/>
    </location>
</feature>
<feature type="transmembrane region" description="Helical" evidence="13">
    <location>
        <begin position="71"/>
        <end position="93"/>
    </location>
</feature>
<feature type="binding site" evidence="12">
    <location>
        <position position="318"/>
    </location>
    <ligand>
        <name>K(+)</name>
        <dbReference type="ChEBI" id="CHEBI:29103"/>
    </ligand>
</feature>
<organism evidence="14 15">
    <name type="scientific">Aminivibrio pyruvatiphilus</name>
    <dbReference type="NCBI Taxonomy" id="1005740"/>
    <lineage>
        <taxon>Bacteria</taxon>
        <taxon>Thermotogati</taxon>
        <taxon>Synergistota</taxon>
        <taxon>Synergistia</taxon>
        <taxon>Synergistales</taxon>
        <taxon>Aminobacteriaceae</taxon>
        <taxon>Aminivibrio</taxon>
    </lineage>
</organism>
<feature type="transmembrane region" description="Helical" evidence="13">
    <location>
        <begin position="137"/>
        <end position="162"/>
    </location>
</feature>
<gene>
    <name evidence="14" type="ORF">C8D99_10783</name>
</gene>
<protein>
    <submittedName>
        <fullName evidence="14">Trk system potassium uptake protein TrkH</fullName>
    </submittedName>
</protein>
<evidence type="ECO:0000256" key="5">
    <source>
        <dbReference type="ARBA" id="ARBA00022519"/>
    </source>
</evidence>
<keyword evidence="6" id="KW-0633">Potassium transport</keyword>
<evidence type="ECO:0000256" key="8">
    <source>
        <dbReference type="ARBA" id="ARBA00022958"/>
    </source>
</evidence>
<dbReference type="Pfam" id="PF02386">
    <property type="entry name" value="TrkH"/>
    <property type="match status" value="1"/>
</dbReference>
<evidence type="ECO:0000256" key="3">
    <source>
        <dbReference type="ARBA" id="ARBA00022448"/>
    </source>
</evidence>
<dbReference type="Proteomes" id="UP000295066">
    <property type="component" value="Unassembled WGS sequence"/>
</dbReference>
<dbReference type="EMBL" id="SORI01000007">
    <property type="protein sequence ID" value="TDY60876.1"/>
    <property type="molecule type" value="Genomic_DNA"/>
</dbReference>
<comment type="caution">
    <text evidence="14">The sequence shown here is derived from an EMBL/GenBank/DDBJ whole genome shotgun (WGS) entry which is preliminary data.</text>
</comment>
<evidence type="ECO:0000256" key="2">
    <source>
        <dbReference type="ARBA" id="ARBA00009137"/>
    </source>
</evidence>
<keyword evidence="11 13" id="KW-0472">Membrane</keyword>
<dbReference type="OrthoDB" id="9810952at2"/>
<feature type="binding site" evidence="12">
    <location>
        <position position="113"/>
    </location>
    <ligand>
        <name>K(+)</name>
        <dbReference type="ChEBI" id="CHEBI:29103"/>
    </ligand>
</feature>
<evidence type="ECO:0000256" key="13">
    <source>
        <dbReference type="SAM" id="Phobius"/>
    </source>
</evidence>
<evidence type="ECO:0000256" key="6">
    <source>
        <dbReference type="ARBA" id="ARBA00022538"/>
    </source>
</evidence>
<dbReference type="PANTHER" id="PTHR32024">
    <property type="entry name" value="TRK SYSTEM POTASSIUM UPTAKE PROTEIN TRKG-RELATED"/>
    <property type="match status" value="1"/>
</dbReference>
<keyword evidence="15" id="KW-1185">Reference proteome</keyword>
<dbReference type="PIRSF" id="PIRSF006247">
    <property type="entry name" value="TrkH"/>
    <property type="match status" value="1"/>
</dbReference>
<evidence type="ECO:0000256" key="11">
    <source>
        <dbReference type="ARBA" id="ARBA00023136"/>
    </source>
</evidence>
<keyword evidence="12" id="KW-0479">Metal-binding</keyword>
<feature type="transmembrane region" description="Helical" evidence="13">
    <location>
        <begin position="392"/>
        <end position="417"/>
    </location>
</feature>
<dbReference type="GO" id="GO:0015379">
    <property type="term" value="F:potassium:chloride symporter activity"/>
    <property type="evidence" value="ECO:0007669"/>
    <property type="project" value="InterPro"/>
</dbReference>
<keyword evidence="5" id="KW-0997">Cell inner membrane</keyword>
<feature type="transmembrane region" description="Helical" evidence="13">
    <location>
        <begin position="275"/>
        <end position="297"/>
    </location>
</feature>
<dbReference type="GO" id="GO:0005886">
    <property type="term" value="C:plasma membrane"/>
    <property type="evidence" value="ECO:0007669"/>
    <property type="project" value="UniProtKB-SubCell"/>
</dbReference>
<dbReference type="InterPro" id="IPR004772">
    <property type="entry name" value="TrkH"/>
</dbReference>
<keyword evidence="7 13" id="KW-0812">Transmembrane</keyword>
<dbReference type="GO" id="GO:0046872">
    <property type="term" value="F:metal ion binding"/>
    <property type="evidence" value="ECO:0007669"/>
    <property type="project" value="UniProtKB-KW"/>
</dbReference>
<evidence type="ECO:0000313" key="14">
    <source>
        <dbReference type="EMBL" id="TDY60876.1"/>
    </source>
</evidence>
<feature type="transmembrane region" description="Helical" evidence="13">
    <location>
        <begin position="9"/>
        <end position="27"/>
    </location>
</feature>
<evidence type="ECO:0000256" key="12">
    <source>
        <dbReference type="PIRSR" id="PIRSR006247-1"/>
    </source>
</evidence>
<sequence>MNGFLVAKFLSFITGIVSVFMIWPILWAHFDGSGEVRSLVYSMVLGLTFSGLLFAAGRHHTNYKSVGIRDAFAVVSLSWVCASFIGALPYYIYGMTPTFTDAFFEAMSGFTTTGASILTDIEIHPKSLLFWRGLTHWIGGMGIIVLSLAILPFIGVGGVHLFKAEVPGFGLEKMTPRLHQMAIRLWGIYFGLTAAQTLLLLLGGVSLFEALTHSFSTIATGGLSPLNKSIGHYNSPYIEWVTTFFMFFSGVNFVLHYRFILRQPGAYRDDEEYRLYAFIVLFSILFTAAVLLLRGYYGSVEEALRYSAFQVISIITSTGFCTADYELWPVSVHFLFILLMFAGGCTGSTAGGIKSLRILALARHVKSGLVMSLHPRGMFRIKIRGKTVGQDAVASVTAFFIIYLLVFLGGALFMGALGVDFVTAVSSAAASIGNTGPGFGTVGPTENFYHIPAAGKWVLSLLMLMGRLELYTMVLLFFPGTWRK</sequence>
<feature type="transmembrane region" description="Helical" evidence="13">
    <location>
        <begin position="457"/>
        <end position="478"/>
    </location>
</feature>
<keyword evidence="3" id="KW-0813">Transport</keyword>
<comment type="similarity">
    <text evidence="2">Belongs to the TrkH potassium transport family.</text>
</comment>
<proteinExistence type="inferred from homology"/>
<dbReference type="PANTHER" id="PTHR32024:SF2">
    <property type="entry name" value="TRK SYSTEM POTASSIUM UPTAKE PROTEIN TRKG-RELATED"/>
    <property type="match status" value="1"/>
</dbReference>
<evidence type="ECO:0000256" key="9">
    <source>
        <dbReference type="ARBA" id="ARBA00022989"/>
    </source>
</evidence>
<accession>A0A4R8MB00</accession>
<keyword evidence="4" id="KW-1003">Cell membrane</keyword>
<feature type="binding site" evidence="12">
    <location>
        <position position="434"/>
    </location>
    <ligand>
        <name>K(+)</name>
        <dbReference type="ChEBI" id="CHEBI:29103"/>
    </ligand>
</feature>
<feature type="binding site" evidence="12">
    <location>
        <position position="221"/>
    </location>
    <ligand>
        <name>K(+)</name>
        <dbReference type="ChEBI" id="CHEBI:29103"/>
    </ligand>
</feature>
<name>A0A4R8MB00_9BACT</name>
<feature type="binding site" evidence="12">
    <location>
        <position position="112"/>
    </location>
    <ligand>
        <name>K(+)</name>
        <dbReference type="ChEBI" id="CHEBI:29103"/>
    </ligand>
</feature>
<dbReference type="AlphaFoldDB" id="A0A4R8MB00"/>
<feature type="transmembrane region" description="Helical" evidence="13">
    <location>
        <begin position="332"/>
        <end position="353"/>
    </location>
</feature>
<evidence type="ECO:0000256" key="1">
    <source>
        <dbReference type="ARBA" id="ARBA00004429"/>
    </source>
</evidence>
<feature type="transmembrane region" description="Helical" evidence="13">
    <location>
        <begin position="39"/>
        <end position="59"/>
    </location>
</feature>
<feature type="transmembrane region" description="Helical" evidence="13">
    <location>
        <begin position="183"/>
        <end position="208"/>
    </location>
</feature>
<dbReference type="InterPro" id="IPR003445">
    <property type="entry name" value="Cat_transpt"/>
</dbReference>
<evidence type="ECO:0000256" key="4">
    <source>
        <dbReference type="ARBA" id="ARBA00022475"/>
    </source>
</evidence>
<evidence type="ECO:0000256" key="7">
    <source>
        <dbReference type="ARBA" id="ARBA00022692"/>
    </source>
</evidence>
<keyword evidence="8 12" id="KW-0630">Potassium</keyword>
<dbReference type="RefSeq" id="WP_133957441.1">
    <property type="nucleotide sequence ID" value="NZ_SORI01000007.1"/>
</dbReference>